<dbReference type="InterPro" id="IPR013762">
    <property type="entry name" value="Integrase-like_cat_sf"/>
</dbReference>
<geneLocation type="plasmid" evidence="3 4">
    <name>pPF72-1</name>
</geneLocation>
<dbReference type="AlphaFoldDB" id="A0A0H3X2U6"/>
<evidence type="ECO:0000313" key="4">
    <source>
        <dbReference type="Proteomes" id="UP000035651"/>
    </source>
</evidence>
<dbReference type="InterPro" id="IPR002104">
    <property type="entry name" value="Integrase_catalytic"/>
</dbReference>
<keyword evidence="3" id="KW-0614">Plasmid</keyword>
<reference evidence="3" key="1">
    <citation type="submission" date="2016-06" db="EMBL/GenBank/DDBJ databases">
        <title>Complete Genome Sequence of Pandoraea faecigallinarum DSM-23572.</title>
        <authorList>
            <person name="Yong D."/>
            <person name="Ee R."/>
            <person name="Lim Y.-L."/>
            <person name="Yin W.-F."/>
            <person name="Chan K.-G."/>
        </authorList>
    </citation>
    <scope>NUCLEOTIDE SEQUENCE</scope>
    <source>
        <strain evidence="3">DSM 23572</strain>
        <plasmid evidence="3">pPF72-1</plasmid>
    </source>
</reference>
<name>A0A0H3X2U6_9BURK</name>
<proteinExistence type="predicted"/>
<gene>
    <name evidence="3" type="ORF">AB870_24230</name>
</gene>
<evidence type="ECO:0000256" key="1">
    <source>
        <dbReference type="ARBA" id="ARBA00023172"/>
    </source>
</evidence>
<dbReference type="PROSITE" id="PS51898">
    <property type="entry name" value="TYR_RECOMBINASE"/>
    <property type="match status" value="1"/>
</dbReference>
<dbReference type="KEGG" id="pfg:AB870_24230"/>
<dbReference type="EMBL" id="CP011808">
    <property type="protein sequence ID" value="AKM33308.1"/>
    <property type="molecule type" value="Genomic_DNA"/>
</dbReference>
<evidence type="ECO:0000259" key="2">
    <source>
        <dbReference type="PROSITE" id="PS51898"/>
    </source>
</evidence>
<dbReference type="PATRIC" id="fig|656179.3.peg.5195"/>
<dbReference type="Proteomes" id="UP000035651">
    <property type="component" value="Plasmid pPF72-1"/>
</dbReference>
<dbReference type="GO" id="GO:0015074">
    <property type="term" value="P:DNA integration"/>
    <property type="evidence" value="ECO:0007669"/>
    <property type="project" value="InterPro"/>
</dbReference>
<dbReference type="Pfam" id="PF00589">
    <property type="entry name" value="Phage_integrase"/>
    <property type="match status" value="1"/>
</dbReference>
<dbReference type="GO" id="GO:0003677">
    <property type="term" value="F:DNA binding"/>
    <property type="evidence" value="ECO:0007669"/>
    <property type="project" value="InterPro"/>
</dbReference>
<keyword evidence="1" id="KW-0233">DNA recombination</keyword>
<feature type="domain" description="Tyr recombinase" evidence="2">
    <location>
        <begin position="1"/>
        <end position="58"/>
    </location>
</feature>
<accession>A0A0H3X2U6</accession>
<protein>
    <recommendedName>
        <fullName evidence="2">Tyr recombinase domain-containing protein</fullName>
    </recommendedName>
</protein>
<keyword evidence="4" id="KW-1185">Reference proteome</keyword>
<dbReference type="InterPro" id="IPR011010">
    <property type="entry name" value="DNA_brk_join_enz"/>
</dbReference>
<dbReference type="GO" id="GO:0006310">
    <property type="term" value="P:DNA recombination"/>
    <property type="evidence" value="ECO:0007669"/>
    <property type="project" value="UniProtKB-KW"/>
</dbReference>
<dbReference type="SUPFAM" id="SSF56349">
    <property type="entry name" value="DNA breaking-rejoining enzymes"/>
    <property type="match status" value="1"/>
</dbReference>
<organism evidence="3 4">
    <name type="scientific">Pandoraea faecigallinarum</name>
    <dbReference type="NCBI Taxonomy" id="656179"/>
    <lineage>
        <taxon>Bacteria</taxon>
        <taxon>Pseudomonadati</taxon>
        <taxon>Pseudomonadota</taxon>
        <taxon>Betaproteobacteria</taxon>
        <taxon>Burkholderiales</taxon>
        <taxon>Burkholderiaceae</taxon>
        <taxon>Pandoraea</taxon>
    </lineage>
</organism>
<dbReference type="Gene3D" id="1.10.443.10">
    <property type="entry name" value="Intergrase catalytic core"/>
    <property type="match status" value="1"/>
</dbReference>
<evidence type="ECO:0000313" key="3">
    <source>
        <dbReference type="EMBL" id="AKM33308.1"/>
    </source>
</evidence>
<sequence>MATLNRATPHWLRHTFGTHALEHGAALEVAQKLMAHASIATTPKYLHPEKRRRAADMDKVFGS</sequence>